<evidence type="ECO:0000313" key="2">
    <source>
        <dbReference type="EMBL" id="KAK7409410.1"/>
    </source>
</evidence>
<dbReference type="EC" id="6.1.1.9" evidence="2"/>
<proteinExistence type="predicted"/>
<evidence type="ECO:0000256" key="1">
    <source>
        <dbReference type="SAM" id="MobiDB-lite"/>
    </source>
</evidence>
<organism evidence="2 3">
    <name type="scientific">Neonectria punicea</name>
    <dbReference type="NCBI Taxonomy" id="979145"/>
    <lineage>
        <taxon>Eukaryota</taxon>
        <taxon>Fungi</taxon>
        <taxon>Dikarya</taxon>
        <taxon>Ascomycota</taxon>
        <taxon>Pezizomycotina</taxon>
        <taxon>Sordariomycetes</taxon>
        <taxon>Hypocreomycetidae</taxon>
        <taxon>Hypocreales</taxon>
        <taxon>Nectriaceae</taxon>
        <taxon>Neonectria</taxon>
    </lineage>
</organism>
<feature type="region of interest" description="Disordered" evidence="1">
    <location>
        <begin position="42"/>
        <end position="95"/>
    </location>
</feature>
<reference evidence="2 3" key="1">
    <citation type="journal article" date="2025" name="Microbiol. Resour. Announc.">
        <title>Draft genome sequences for Neonectria magnoliae and Neonectria punicea, canker pathogens of Liriodendron tulipifera and Acer saccharum in West Virginia.</title>
        <authorList>
            <person name="Petronek H.M."/>
            <person name="Kasson M.T."/>
            <person name="Metheny A.M."/>
            <person name="Stauder C.M."/>
            <person name="Lovett B."/>
            <person name="Lynch S.C."/>
            <person name="Garnas J.R."/>
            <person name="Kasson L.R."/>
            <person name="Stajich J.E."/>
        </authorList>
    </citation>
    <scope>NUCLEOTIDE SEQUENCE [LARGE SCALE GENOMIC DNA]</scope>
    <source>
        <strain evidence="2 3">NRRL 64653</strain>
    </source>
</reference>
<gene>
    <name evidence="2" type="primary">VAS1_2</name>
    <name evidence="2" type="ORF">QQX98_008419</name>
</gene>
<dbReference type="EMBL" id="JAZAVJ010000152">
    <property type="protein sequence ID" value="KAK7409410.1"/>
    <property type="molecule type" value="Genomic_DNA"/>
</dbReference>
<accession>A0ABR1GV53</accession>
<dbReference type="Proteomes" id="UP001498476">
    <property type="component" value="Unassembled WGS sequence"/>
</dbReference>
<name>A0ABR1GV53_9HYPO</name>
<dbReference type="GO" id="GO:0004832">
    <property type="term" value="F:valine-tRNA ligase activity"/>
    <property type="evidence" value="ECO:0007669"/>
    <property type="project" value="UniProtKB-EC"/>
</dbReference>
<protein>
    <submittedName>
        <fullName evidence="2">Valine--tRNA ligase</fullName>
        <ecNumber evidence="2">6.1.1.9</ecNumber>
    </submittedName>
</protein>
<evidence type="ECO:0000313" key="3">
    <source>
        <dbReference type="Proteomes" id="UP001498476"/>
    </source>
</evidence>
<sequence length="142" mass="16228">MPDKVPIVHYLRTQDTVAQYSSRMIQRWALLLRRFSPIQLTADVPRRKAQAHERGAKQDKDQRNMDKHTKFERKKAKAAAAAAATEAGQWSKERSKAVEEAKTVLPKFVEDTSAGEKKRIKPVDDPHYKAYNPIAVESAWSE</sequence>
<keyword evidence="3" id="KW-1185">Reference proteome</keyword>
<feature type="compositionally biased region" description="Basic and acidic residues" evidence="1">
    <location>
        <begin position="44"/>
        <end position="69"/>
    </location>
</feature>
<comment type="caution">
    <text evidence="2">The sequence shown here is derived from an EMBL/GenBank/DDBJ whole genome shotgun (WGS) entry which is preliminary data.</text>
</comment>
<keyword evidence="2" id="KW-0436">Ligase</keyword>